<evidence type="ECO:0000313" key="12">
    <source>
        <dbReference type="Proteomes" id="UP000288859"/>
    </source>
</evidence>
<name>A0A438N9C9_EXOME</name>
<dbReference type="InterPro" id="IPR005829">
    <property type="entry name" value="Sugar_transporter_CS"/>
</dbReference>
<keyword evidence="5 9" id="KW-1133">Transmembrane helix</keyword>
<keyword evidence="4 9" id="KW-0812">Transmembrane</keyword>
<feature type="transmembrane region" description="Helical" evidence="9">
    <location>
        <begin position="216"/>
        <end position="237"/>
    </location>
</feature>
<dbReference type="Proteomes" id="UP000288859">
    <property type="component" value="Unassembled WGS sequence"/>
</dbReference>
<reference evidence="11 12" key="1">
    <citation type="submission" date="2017-03" db="EMBL/GenBank/DDBJ databases">
        <title>Genomes of endolithic fungi from Antarctica.</title>
        <authorList>
            <person name="Coleine C."/>
            <person name="Masonjones S."/>
            <person name="Stajich J.E."/>
        </authorList>
    </citation>
    <scope>NUCLEOTIDE SEQUENCE [LARGE SCALE GENOMIC DNA]</scope>
    <source>
        <strain evidence="11 12">CCFEE 6314</strain>
    </source>
</reference>
<dbReference type="InterPro" id="IPR003663">
    <property type="entry name" value="Sugar/inositol_transpt"/>
</dbReference>
<feature type="transmembrane region" description="Helical" evidence="9">
    <location>
        <begin position="351"/>
        <end position="369"/>
    </location>
</feature>
<accession>A0A438N9C9</accession>
<dbReference type="EMBL" id="NAJM01000013">
    <property type="protein sequence ID" value="RVX72221.1"/>
    <property type="molecule type" value="Genomic_DNA"/>
</dbReference>
<gene>
    <name evidence="11" type="ORF">B0A52_04425</name>
</gene>
<dbReference type="InterPro" id="IPR045263">
    <property type="entry name" value="GLUT"/>
</dbReference>
<evidence type="ECO:0000256" key="5">
    <source>
        <dbReference type="ARBA" id="ARBA00022989"/>
    </source>
</evidence>
<evidence type="ECO:0000256" key="7">
    <source>
        <dbReference type="RuleBase" id="RU003346"/>
    </source>
</evidence>
<feature type="transmembrane region" description="Helical" evidence="9">
    <location>
        <begin position="443"/>
        <end position="462"/>
    </location>
</feature>
<organism evidence="11 12">
    <name type="scientific">Exophiala mesophila</name>
    <name type="common">Black yeast-like fungus</name>
    <dbReference type="NCBI Taxonomy" id="212818"/>
    <lineage>
        <taxon>Eukaryota</taxon>
        <taxon>Fungi</taxon>
        <taxon>Dikarya</taxon>
        <taxon>Ascomycota</taxon>
        <taxon>Pezizomycotina</taxon>
        <taxon>Eurotiomycetes</taxon>
        <taxon>Chaetothyriomycetidae</taxon>
        <taxon>Chaetothyriales</taxon>
        <taxon>Herpotrichiellaceae</taxon>
        <taxon>Exophiala</taxon>
    </lineage>
</organism>
<feature type="compositionally biased region" description="Polar residues" evidence="8">
    <location>
        <begin position="1"/>
        <end position="21"/>
    </location>
</feature>
<feature type="transmembrane region" description="Helical" evidence="9">
    <location>
        <begin position="159"/>
        <end position="176"/>
    </location>
</feature>
<dbReference type="Pfam" id="PF00083">
    <property type="entry name" value="Sugar_tr"/>
    <property type="match status" value="1"/>
</dbReference>
<evidence type="ECO:0000256" key="6">
    <source>
        <dbReference type="ARBA" id="ARBA00023136"/>
    </source>
</evidence>
<dbReference type="InterPro" id="IPR020846">
    <property type="entry name" value="MFS_dom"/>
</dbReference>
<dbReference type="PRINTS" id="PR00171">
    <property type="entry name" value="SUGRTRNSPORT"/>
</dbReference>
<feature type="transmembrane region" description="Helical" evidence="9">
    <location>
        <begin position="45"/>
        <end position="62"/>
    </location>
</feature>
<dbReference type="PROSITE" id="PS00217">
    <property type="entry name" value="SUGAR_TRANSPORT_2"/>
    <property type="match status" value="1"/>
</dbReference>
<keyword evidence="6 9" id="KW-0472">Membrane</keyword>
<dbReference type="SUPFAM" id="SSF103473">
    <property type="entry name" value="MFS general substrate transporter"/>
    <property type="match status" value="1"/>
</dbReference>
<feature type="transmembrane region" description="Helical" evidence="9">
    <location>
        <begin position="407"/>
        <end position="431"/>
    </location>
</feature>
<dbReference type="NCBIfam" id="TIGR00879">
    <property type="entry name" value="SP"/>
    <property type="match status" value="1"/>
</dbReference>
<dbReference type="VEuPathDB" id="FungiDB:PV10_02159"/>
<protein>
    <recommendedName>
        <fullName evidence="10">Major facilitator superfamily (MFS) profile domain-containing protein</fullName>
    </recommendedName>
</protein>
<dbReference type="Gene3D" id="1.20.1250.20">
    <property type="entry name" value="MFS general substrate transporter like domains"/>
    <property type="match status" value="1"/>
</dbReference>
<sequence>MAQATLTRVDSGYRSLNQTSTPEEDKMPVEAPDYPGPSNERVTPFLIYLLFFATLGPLQFGYHLGELNAPESVIRCEVRRLPTYGVLGLPQCIHMSNAQWGMIQSLFTIGGLIGALFSGPIATKWGRLFALRLLTFFLAGGPIAEALAGRIWVLALGRAISGVGAGAATVVAPIYISEISPNDKRGLFGAFTQVQINFGIVVAQLLGYFLSKDSKWRWILATAGFVAAFTFFGLLFANESPTWLASKNQPRAARTVLQRLRGRDADIRAEVDTWHISGAGEQEPLLGHKNPAGTTEDHLQTKSFLDVVRIHKYRRAVVAVSAAMVAQQLTGINAVIMYSVSILGDVMPHKAALVTIIVSAANVAVTLLFSPLPDKVGRRKTLLASIMGMGIASCLLADGLSRNQRPLTIVGVALFVCSFGLGLGPVPFILASELVGPEAVGATSSWALALNWLSTFLVAQFVPILNAQLPRGHLFWIFAGISAFFYLLVAFLVPESKGMANADQVWSNHRGGFVGGIFRSVRR</sequence>
<dbReference type="OrthoDB" id="4540492at2759"/>
<dbReference type="PROSITE" id="PS50850">
    <property type="entry name" value="MFS"/>
    <property type="match status" value="1"/>
</dbReference>
<evidence type="ECO:0000259" key="10">
    <source>
        <dbReference type="PROSITE" id="PS50850"/>
    </source>
</evidence>
<keyword evidence="3 7" id="KW-0813">Transport</keyword>
<evidence type="ECO:0000256" key="2">
    <source>
        <dbReference type="ARBA" id="ARBA00010992"/>
    </source>
</evidence>
<feature type="domain" description="Major facilitator superfamily (MFS) profile" evidence="10">
    <location>
        <begin position="49"/>
        <end position="497"/>
    </location>
</feature>
<dbReference type="InterPro" id="IPR005828">
    <property type="entry name" value="MFS_sugar_transport-like"/>
</dbReference>
<dbReference type="PANTHER" id="PTHR23503">
    <property type="entry name" value="SOLUTE CARRIER FAMILY 2"/>
    <property type="match status" value="1"/>
</dbReference>
<comment type="similarity">
    <text evidence="2 7">Belongs to the major facilitator superfamily. Sugar transporter (TC 2.A.1.1) family.</text>
</comment>
<comment type="caution">
    <text evidence="11">The sequence shown here is derived from an EMBL/GenBank/DDBJ whole genome shotgun (WGS) entry which is preliminary data.</text>
</comment>
<feature type="transmembrane region" description="Helical" evidence="9">
    <location>
        <begin position="474"/>
        <end position="493"/>
    </location>
</feature>
<feature type="transmembrane region" description="Helical" evidence="9">
    <location>
        <begin position="188"/>
        <end position="210"/>
    </location>
</feature>
<feature type="region of interest" description="Disordered" evidence="8">
    <location>
        <begin position="1"/>
        <end position="34"/>
    </location>
</feature>
<evidence type="ECO:0000313" key="11">
    <source>
        <dbReference type="EMBL" id="RVX72221.1"/>
    </source>
</evidence>
<evidence type="ECO:0000256" key="4">
    <source>
        <dbReference type="ARBA" id="ARBA00022692"/>
    </source>
</evidence>
<evidence type="ECO:0000256" key="1">
    <source>
        <dbReference type="ARBA" id="ARBA00004141"/>
    </source>
</evidence>
<dbReference type="PANTHER" id="PTHR23503:SF8">
    <property type="entry name" value="FACILITATED GLUCOSE TRANSPORTER PROTEIN 1"/>
    <property type="match status" value="1"/>
</dbReference>
<dbReference type="InterPro" id="IPR036259">
    <property type="entry name" value="MFS_trans_sf"/>
</dbReference>
<evidence type="ECO:0000256" key="9">
    <source>
        <dbReference type="SAM" id="Phobius"/>
    </source>
</evidence>
<dbReference type="AlphaFoldDB" id="A0A438N9C9"/>
<evidence type="ECO:0000256" key="8">
    <source>
        <dbReference type="SAM" id="MobiDB-lite"/>
    </source>
</evidence>
<comment type="subcellular location">
    <subcellularLocation>
        <location evidence="1">Membrane</location>
        <topology evidence="1">Multi-pass membrane protein</topology>
    </subcellularLocation>
</comment>
<feature type="transmembrane region" description="Helical" evidence="9">
    <location>
        <begin position="316"/>
        <end position="339"/>
    </location>
</feature>
<dbReference type="GO" id="GO:0016020">
    <property type="term" value="C:membrane"/>
    <property type="evidence" value="ECO:0007669"/>
    <property type="project" value="UniProtKB-SubCell"/>
</dbReference>
<dbReference type="GO" id="GO:0015149">
    <property type="term" value="F:hexose transmembrane transporter activity"/>
    <property type="evidence" value="ECO:0007669"/>
    <property type="project" value="TreeGrafter"/>
</dbReference>
<feature type="transmembrane region" description="Helical" evidence="9">
    <location>
        <begin position="98"/>
        <end position="117"/>
    </location>
</feature>
<proteinExistence type="inferred from homology"/>
<feature type="transmembrane region" description="Helical" evidence="9">
    <location>
        <begin position="129"/>
        <end position="153"/>
    </location>
</feature>
<evidence type="ECO:0000256" key="3">
    <source>
        <dbReference type="ARBA" id="ARBA00022448"/>
    </source>
</evidence>